<gene>
    <name evidence="2" type="ORF">YP76_14685</name>
</gene>
<dbReference type="CDD" id="cd07237">
    <property type="entry name" value="BphC1-RGP6_C_like"/>
    <property type="match status" value="1"/>
</dbReference>
<dbReference type="Gene3D" id="3.10.180.10">
    <property type="entry name" value="2,3-Dihydroxybiphenyl 1,2-Dioxygenase, domain 1"/>
    <property type="match status" value="2"/>
</dbReference>
<dbReference type="RefSeq" id="WP_046764343.1">
    <property type="nucleotide sequence ID" value="NZ_LBIC01000006.1"/>
</dbReference>
<dbReference type="Proteomes" id="UP000033874">
    <property type="component" value="Unassembled WGS sequence"/>
</dbReference>
<feature type="domain" description="VOC" evidence="1">
    <location>
        <begin position="145"/>
        <end position="260"/>
    </location>
</feature>
<dbReference type="PROSITE" id="PS51819">
    <property type="entry name" value="VOC"/>
    <property type="match status" value="2"/>
</dbReference>
<keyword evidence="2" id="KW-0560">Oxidoreductase</keyword>
<dbReference type="STRING" id="56193.YP76_14685"/>
<dbReference type="CDD" id="cd07252">
    <property type="entry name" value="BphC1-RGP6_N_like"/>
    <property type="match status" value="1"/>
</dbReference>
<dbReference type="Pfam" id="PF22632">
    <property type="entry name" value="BphC_D1"/>
    <property type="match status" value="1"/>
</dbReference>
<dbReference type="SUPFAM" id="SSF54593">
    <property type="entry name" value="Glyoxalase/Bleomycin resistance protein/Dihydroxybiphenyl dioxygenase"/>
    <property type="match status" value="1"/>
</dbReference>
<keyword evidence="3" id="KW-1185">Reference proteome</keyword>
<dbReference type="Pfam" id="PF00903">
    <property type="entry name" value="Glyoxalase"/>
    <property type="match status" value="1"/>
</dbReference>
<protein>
    <submittedName>
        <fullName evidence="2">Biphenyl 2,3-dioxygenase</fullName>
    </submittedName>
</protein>
<dbReference type="PATRIC" id="fig|56193.3.peg.3066"/>
<evidence type="ECO:0000313" key="3">
    <source>
        <dbReference type="Proteomes" id="UP000033874"/>
    </source>
</evidence>
<evidence type="ECO:0000313" key="2">
    <source>
        <dbReference type="EMBL" id="KKW91616.1"/>
    </source>
</evidence>
<feature type="domain" description="VOC" evidence="1">
    <location>
        <begin position="8"/>
        <end position="122"/>
    </location>
</feature>
<reference evidence="2 3" key="1">
    <citation type="submission" date="2015-04" db="EMBL/GenBank/DDBJ databases">
        <title>Genome sequence of aromatic hydrocarbons-degrading Sphingobium chungbukense DJ77.</title>
        <authorList>
            <person name="Kim Y.-C."/>
            <person name="Chae J.-C."/>
        </authorList>
    </citation>
    <scope>NUCLEOTIDE SEQUENCE [LARGE SCALE GENOMIC DNA]</scope>
    <source>
        <strain evidence="2 3">DJ77</strain>
    </source>
</reference>
<accession>A0A0M3ARR9</accession>
<comment type="caution">
    <text evidence="2">The sequence shown here is derived from an EMBL/GenBank/DDBJ whole genome shotgun (WGS) entry which is preliminary data.</text>
</comment>
<dbReference type="InterPro" id="IPR037523">
    <property type="entry name" value="VOC_core"/>
</dbReference>
<keyword evidence="2" id="KW-0223">Dioxygenase</keyword>
<proteinExistence type="predicted"/>
<evidence type="ECO:0000259" key="1">
    <source>
        <dbReference type="PROSITE" id="PS51819"/>
    </source>
</evidence>
<dbReference type="GO" id="GO:0051213">
    <property type="term" value="F:dioxygenase activity"/>
    <property type="evidence" value="ECO:0007669"/>
    <property type="project" value="UniProtKB-KW"/>
</dbReference>
<dbReference type="EMBL" id="LBIC01000006">
    <property type="protein sequence ID" value="KKW91616.1"/>
    <property type="molecule type" value="Genomic_DNA"/>
</dbReference>
<dbReference type="InterPro" id="IPR004360">
    <property type="entry name" value="Glyas_Fos-R_dOase_dom"/>
</dbReference>
<sequence>MTGGEIIGLGYIGARTASLDDWRQFGTHLLGMQVLPLSGGRIGLRMDDATHRLAVREAAGEGVDYYGWEVRDAQALQSLAARLEAHGRAVSAMPPALCEDRGVADGFTTTDPEGNVLEFFHGRALANTDFVPGRPIEGFRTGSLGMGHAVLNVSRIEPLLPYYRDLLGFRLSDYTLAPFKAFFFHVNTRHHSLAMIENGHAGMHHLMVELDGFDDVGQGYDLAQIEPGRVAATLGRHSNDHMTSFYMRTPSRFLIEYGWGGRDIDPDRWQPSEMRCGPSLWGHDRDWLSDEMKAEARRLRLEAARHGMRASLRVASAAGHTLP</sequence>
<dbReference type="InterPro" id="IPR029068">
    <property type="entry name" value="Glyas_Bleomycin-R_OHBP_Dase"/>
</dbReference>
<dbReference type="AlphaFoldDB" id="A0A0M3ARR9"/>
<organism evidence="2 3">
    <name type="scientific">Sphingobium chungbukense</name>
    <dbReference type="NCBI Taxonomy" id="56193"/>
    <lineage>
        <taxon>Bacteria</taxon>
        <taxon>Pseudomonadati</taxon>
        <taxon>Pseudomonadota</taxon>
        <taxon>Alphaproteobacteria</taxon>
        <taxon>Sphingomonadales</taxon>
        <taxon>Sphingomonadaceae</taxon>
        <taxon>Sphingobium</taxon>
    </lineage>
</organism>
<name>A0A0M3ARR9_9SPHN</name>